<keyword evidence="3 17" id="KW-0235">DNA replication</keyword>
<evidence type="ECO:0000256" key="14">
    <source>
        <dbReference type="ARBA" id="ARBA00044940"/>
    </source>
</evidence>
<dbReference type="InterPro" id="IPR036185">
    <property type="entry name" value="DNA_heli_DnaB-like_N_sf"/>
</dbReference>
<gene>
    <name evidence="20" type="ORF">SAMN06296008_10242</name>
</gene>
<comment type="function">
    <text evidence="13 17">The main replicative DNA helicase, it participates in initiation and elongation during chromosome replication. Travels ahead of the DNA replisome, separating dsDNA into templates for DNA synthesis. A processive ATP-dependent 5'-3' DNA helicase it has DNA-dependent ATPase activity.</text>
</comment>
<evidence type="ECO:0000256" key="6">
    <source>
        <dbReference type="ARBA" id="ARBA00022801"/>
    </source>
</evidence>
<dbReference type="Gene3D" id="3.10.28.10">
    <property type="entry name" value="Homing endonucleases"/>
    <property type="match status" value="1"/>
</dbReference>
<dbReference type="RefSeq" id="WP_084282272.1">
    <property type="nucleotide sequence ID" value="NZ_FWXJ01000002.1"/>
</dbReference>
<evidence type="ECO:0000256" key="16">
    <source>
        <dbReference type="NCBIfam" id="TIGR00665"/>
    </source>
</evidence>
<protein>
    <recommendedName>
        <fullName evidence="16 17">Replicative DNA helicase</fullName>
        <ecNumber evidence="16 17">5.6.2.3</ecNumber>
    </recommendedName>
</protein>
<keyword evidence="5 17" id="KW-0547">Nucleotide-binding</keyword>
<dbReference type="InterPro" id="IPR030934">
    <property type="entry name" value="Intein_C"/>
</dbReference>
<evidence type="ECO:0000313" key="20">
    <source>
        <dbReference type="EMBL" id="SMC31852.1"/>
    </source>
</evidence>
<keyword evidence="2 17" id="KW-0639">Primosome</keyword>
<name>A0A1W1Y6P7_9BURK</name>
<dbReference type="CDD" id="cd00984">
    <property type="entry name" value="DnaB_C"/>
    <property type="match status" value="1"/>
</dbReference>
<dbReference type="PROSITE" id="PS50817">
    <property type="entry name" value="INTEIN_N_TER"/>
    <property type="match status" value="1"/>
</dbReference>
<dbReference type="InterPro" id="IPR006141">
    <property type="entry name" value="Intein_N"/>
</dbReference>
<dbReference type="SUPFAM" id="SSF48024">
    <property type="entry name" value="N-terminal domain of DnaB helicase"/>
    <property type="match status" value="1"/>
</dbReference>
<evidence type="ECO:0000256" key="2">
    <source>
        <dbReference type="ARBA" id="ARBA00022515"/>
    </source>
</evidence>
<dbReference type="NCBIfam" id="TIGR01443">
    <property type="entry name" value="intein_Cterm"/>
    <property type="match status" value="1"/>
</dbReference>
<dbReference type="InterPro" id="IPR004042">
    <property type="entry name" value="Intein_endonuc_central"/>
</dbReference>
<keyword evidence="8" id="KW-0068">Autocatalytic cleavage</keyword>
<feature type="domain" description="SF4 helicase" evidence="19">
    <location>
        <begin position="198"/>
        <end position="235"/>
    </location>
</feature>
<dbReference type="PROSITE" id="PS50819">
    <property type="entry name" value="INTEIN_ENDONUCLEASE"/>
    <property type="match status" value="1"/>
</dbReference>
<keyword evidence="9 17" id="KW-0067">ATP-binding</keyword>
<dbReference type="GO" id="GO:0005829">
    <property type="term" value="C:cytosol"/>
    <property type="evidence" value="ECO:0007669"/>
    <property type="project" value="TreeGrafter"/>
</dbReference>
<keyword evidence="12" id="KW-0413">Isomerase</keyword>
<evidence type="ECO:0000256" key="12">
    <source>
        <dbReference type="ARBA" id="ARBA00023235"/>
    </source>
</evidence>
<dbReference type="GO" id="GO:0006269">
    <property type="term" value="P:DNA replication, synthesis of primer"/>
    <property type="evidence" value="ECO:0007669"/>
    <property type="project" value="UniProtKB-UniRule"/>
</dbReference>
<dbReference type="InterPro" id="IPR027434">
    <property type="entry name" value="Homing_endonucl"/>
</dbReference>
<dbReference type="SMART" id="SM00306">
    <property type="entry name" value="HintN"/>
    <property type="match status" value="1"/>
</dbReference>
<dbReference type="CDD" id="cd00081">
    <property type="entry name" value="Hint"/>
    <property type="match status" value="1"/>
</dbReference>
<dbReference type="GO" id="GO:0004519">
    <property type="term" value="F:endonuclease activity"/>
    <property type="evidence" value="ECO:0007669"/>
    <property type="project" value="InterPro"/>
</dbReference>
<dbReference type="NCBIfam" id="TIGR01445">
    <property type="entry name" value="intein_Nterm"/>
    <property type="match status" value="1"/>
</dbReference>
<dbReference type="Gene3D" id="3.40.50.300">
    <property type="entry name" value="P-loop containing nucleotide triphosphate hydrolases"/>
    <property type="match status" value="3"/>
</dbReference>
<keyword evidence="10" id="KW-0651">Protein splicing</keyword>
<dbReference type="EC" id="5.6.2.3" evidence="16 17"/>
<dbReference type="Gene3D" id="2.170.16.10">
    <property type="entry name" value="Hedgehog/Intein (Hint) domain"/>
    <property type="match status" value="1"/>
</dbReference>
<dbReference type="GO" id="GO:1990077">
    <property type="term" value="C:primosome complex"/>
    <property type="evidence" value="ECO:0007669"/>
    <property type="project" value="UniProtKB-UniRule"/>
</dbReference>
<dbReference type="Pfam" id="PF00772">
    <property type="entry name" value="DnaB"/>
    <property type="match status" value="1"/>
</dbReference>
<evidence type="ECO:0000259" key="19">
    <source>
        <dbReference type="PROSITE" id="PS51199"/>
    </source>
</evidence>
<dbReference type="SUPFAM" id="SSF51294">
    <property type="entry name" value="Hedgehog/intein (Hint) domain"/>
    <property type="match status" value="2"/>
</dbReference>
<dbReference type="GO" id="GO:0005524">
    <property type="term" value="F:ATP binding"/>
    <property type="evidence" value="ECO:0007669"/>
    <property type="project" value="UniProtKB-UniRule"/>
</dbReference>
<dbReference type="PANTHER" id="PTHR30153:SF2">
    <property type="entry name" value="REPLICATIVE DNA HELICASE"/>
    <property type="match status" value="1"/>
</dbReference>
<dbReference type="InterPro" id="IPR036844">
    <property type="entry name" value="Hint_dom_sf"/>
</dbReference>
<dbReference type="SUPFAM" id="SSF52540">
    <property type="entry name" value="P-loop containing nucleoside triphosphate hydrolases"/>
    <property type="match status" value="1"/>
</dbReference>
<evidence type="ECO:0000259" key="18">
    <source>
        <dbReference type="PROSITE" id="PS50819"/>
    </source>
</evidence>
<dbReference type="PROSITE" id="PS50818">
    <property type="entry name" value="INTEIN_C_TER"/>
    <property type="match status" value="1"/>
</dbReference>
<feature type="domain" description="DOD-type homing endonuclease" evidence="18">
    <location>
        <begin position="432"/>
        <end position="512"/>
    </location>
</feature>
<organism evidence="20 21">
    <name type="scientific">Polynucleobacter kasalickyi</name>
    <dbReference type="NCBI Taxonomy" id="1938817"/>
    <lineage>
        <taxon>Bacteria</taxon>
        <taxon>Pseudomonadati</taxon>
        <taxon>Pseudomonadota</taxon>
        <taxon>Betaproteobacteria</taxon>
        <taxon>Burkholderiales</taxon>
        <taxon>Burkholderiaceae</taxon>
        <taxon>Polynucleobacter</taxon>
    </lineage>
</organism>
<keyword evidence="6 17" id="KW-0378">Hydrolase</keyword>
<keyword evidence="7 17" id="KW-0347">Helicase</keyword>
<dbReference type="NCBIfam" id="TIGR00665">
    <property type="entry name" value="DnaB"/>
    <property type="match status" value="1"/>
</dbReference>
<dbReference type="EMBL" id="FWXJ01000002">
    <property type="protein sequence ID" value="SMC31852.1"/>
    <property type="molecule type" value="Genomic_DNA"/>
</dbReference>
<evidence type="ECO:0000256" key="4">
    <source>
        <dbReference type="ARBA" id="ARBA00022737"/>
    </source>
</evidence>
<evidence type="ECO:0000256" key="1">
    <source>
        <dbReference type="ARBA" id="ARBA00008428"/>
    </source>
</evidence>
<dbReference type="GO" id="GO:0016887">
    <property type="term" value="F:ATP hydrolysis activity"/>
    <property type="evidence" value="ECO:0007669"/>
    <property type="project" value="RHEA"/>
</dbReference>
<sequence length="968" mass="105490">MPSTDPLPSLTPTGEVDRAVQGLKVPPHSVEAEQSVLGALLLDNSTWDFIAPILREVDFYRTEHAVIYRTIGKLVNENKPADVLTVHEELKSTGLAENFGITYLNQLSNNTPSTANVRGYAQIINDRSILRRLIQTADSIANSAFDPEGKAVRTLLDEAESRILAISEIGGSSAEYFEMEELMTEAVLRIQELQARGGSNDITGVATGFIDLDKQTSGLQKGDLIIVAGRPSMGKAQPLDAQIKLLSGWKRMQDLMVGDALASIDGQPSLVTGIFPQGLKEIYQVVFSDGRTTQCCAEHLWRVAHPEWSVARVLSTGEVSTYLADPRYQGQLSIDAITGDFGNPQILPMEPWLMGALLGSVEQVVADELVFKRLQEPFVQQLQQAIVGAFPEWSATKQNAFSQNADGQWQWQGVSPVLLQVNAPHCKASCPVVEKLTRMGSLQSVESNTHRPSIPALYLEAPKSERQALLTGLIQGLSQASSPTTSSDRITLQVASTELAQQVTQLVRSLGGTCQTLEQHPAQSSPIWQLQLELPREDFVPCVTFASIRLVRRAQAQCIAVSHPTRTYLTDDYVVTHNTSFAMNIAEHVAIKEGLPVLVFSMEMGASQLATRMLGSVGRVNQGRLKTGNLNDEEWSRFTNAIGLLNKAPMLIDETGSLSSLELRARARRMARKYGKVGLIVIDYLQLMAGKGTSSGDNRTTEISEISRSLKSLAKEMGCPVIALSQLNRSLENRENKRPIMSDLRECVIGSTLVLLADGTQRPIQELVGTTPLVVAMNAQQELVHAVSDCIWSVGVKPVMRIQTQHGLDLTATENHRIYTQKGWLRLGELQVGDTVAIAMDQVAGAASSITWDLVTTKEVAGEAEVYDLTVPSHASWLSGGIVSHNSGAIEQDADVIIFIYRDSVYHPETERPGVAEVIIGKQRNGPIGTVELSWQGEFTKFDNLAHGYQANPFGGSSGGSSSNNVPF</sequence>
<dbReference type="PANTHER" id="PTHR30153">
    <property type="entry name" value="REPLICATIVE DNA HELICASE DNAB"/>
    <property type="match status" value="1"/>
</dbReference>
<dbReference type="OrthoDB" id="9773982at2"/>
<dbReference type="GO" id="GO:0043139">
    <property type="term" value="F:5'-3' DNA helicase activity"/>
    <property type="evidence" value="ECO:0007669"/>
    <property type="project" value="UniProtKB-EC"/>
</dbReference>
<keyword evidence="11 17" id="KW-0238">DNA-binding</keyword>
<dbReference type="AlphaFoldDB" id="A0A1W1Y6P7"/>
<accession>A0A1W1Y6P7</accession>
<dbReference type="GO" id="GO:0016539">
    <property type="term" value="P:intein-mediated protein splicing"/>
    <property type="evidence" value="ECO:0007669"/>
    <property type="project" value="InterPro"/>
</dbReference>
<comment type="catalytic activity">
    <reaction evidence="15 17">
        <text>ATP + H2O = ADP + phosphate + H(+)</text>
        <dbReference type="Rhea" id="RHEA:13065"/>
        <dbReference type="ChEBI" id="CHEBI:15377"/>
        <dbReference type="ChEBI" id="CHEBI:15378"/>
        <dbReference type="ChEBI" id="CHEBI:30616"/>
        <dbReference type="ChEBI" id="CHEBI:43474"/>
        <dbReference type="ChEBI" id="CHEBI:456216"/>
        <dbReference type="EC" id="5.6.2.3"/>
    </reaction>
</comment>
<evidence type="ECO:0000256" key="7">
    <source>
        <dbReference type="ARBA" id="ARBA00022806"/>
    </source>
</evidence>
<dbReference type="Gene3D" id="1.10.860.10">
    <property type="entry name" value="DNAb Helicase, Chain A"/>
    <property type="match status" value="1"/>
</dbReference>
<feature type="domain" description="SF4 helicase" evidence="19">
    <location>
        <begin position="889"/>
        <end position="949"/>
    </location>
</feature>
<reference evidence="20 21" key="1">
    <citation type="submission" date="2017-04" db="EMBL/GenBank/DDBJ databases">
        <authorList>
            <person name="Afonso C.L."/>
            <person name="Miller P.J."/>
            <person name="Scott M.A."/>
            <person name="Spackman E."/>
            <person name="Goraichik I."/>
            <person name="Dimitrov K.M."/>
            <person name="Suarez D.L."/>
            <person name="Swayne D.E."/>
        </authorList>
    </citation>
    <scope>NUCLEOTIDE SEQUENCE [LARGE SCALE GENOMIC DNA]</scope>
    <source>
        <strain evidence="20 21">VK13</strain>
    </source>
</reference>
<keyword evidence="4" id="KW-0677">Repeat</keyword>
<evidence type="ECO:0000256" key="8">
    <source>
        <dbReference type="ARBA" id="ARBA00022813"/>
    </source>
</evidence>
<evidence type="ECO:0000256" key="11">
    <source>
        <dbReference type="ARBA" id="ARBA00023125"/>
    </source>
</evidence>
<dbReference type="InterPro" id="IPR003587">
    <property type="entry name" value="Hint_dom_N"/>
</dbReference>
<evidence type="ECO:0000256" key="10">
    <source>
        <dbReference type="ARBA" id="ARBA00023000"/>
    </source>
</evidence>
<dbReference type="InterPro" id="IPR016136">
    <property type="entry name" value="DNA_helicase_N/primase_C"/>
</dbReference>
<evidence type="ECO:0000256" key="3">
    <source>
        <dbReference type="ARBA" id="ARBA00022705"/>
    </source>
</evidence>
<dbReference type="FunFam" id="1.10.860.10:FF:000001">
    <property type="entry name" value="Replicative DNA helicase"/>
    <property type="match status" value="1"/>
</dbReference>
<keyword evidence="21" id="KW-1185">Reference proteome</keyword>
<evidence type="ECO:0000256" key="13">
    <source>
        <dbReference type="ARBA" id="ARBA00044932"/>
    </source>
</evidence>
<evidence type="ECO:0000313" key="21">
    <source>
        <dbReference type="Proteomes" id="UP000192708"/>
    </source>
</evidence>
<dbReference type="Pfam" id="PF03796">
    <property type="entry name" value="DnaB_C"/>
    <property type="match status" value="2"/>
</dbReference>
<dbReference type="GO" id="GO:0003677">
    <property type="term" value="F:DNA binding"/>
    <property type="evidence" value="ECO:0007669"/>
    <property type="project" value="UniProtKB-UniRule"/>
</dbReference>
<evidence type="ECO:0000256" key="5">
    <source>
        <dbReference type="ARBA" id="ARBA00022741"/>
    </source>
</evidence>
<dbReference type="STRING" id="1938817.SAMN06296008_10242"/>
<dbReference type="InterPro" id="IPR007694">
    <property type="entry name" value="DNA_helicase_DnaB-like_C"/>
</dbReference>
<comment type="function">
    <text evidence="14">The intein is an endonuclease.</text>
</comment>
<dbReference type="PROSITE" id="PS51199">
    <property type="entry name" value="SF4_HELICASE"/>
    <property type="match status" value="3"/>
</dbReference>
<dbReference type="Proteomes" id="UP000192708">
    <property type="component" value="Unassembled WGS sequence"/>
</dbReference>
<comment type="similarity">
    <text evidence="1 17">Belongs to the helicase family. DnaB subfamily.</text>
</comment>
<evidence type="ECO:0000256" key="9">
    <source>
        <dbReference type="ARBA" id="ARBA00022840"/>
    </source>
</evidence>
<feature type="domain" description="SF4 helicase" evidence="19">
    <location>
        <begin position="579"/>
        <end position="748"/>
    </location>
</feature>
<dbReference type="InterPro" id="IPR007692">
    <property type="entry name" value="DNA_helicase_DnaB"/>
</dbReference>
<proteinExistence type="inferred from homology"/>
<dbReference type="InterPro" id="IPR007693">
    <property type="entry name" value="DNA_helicase_DnaB-like_N"/>
</dbReference>
<dbReference type="Pfam" id="PF14890">
    <property type="entry name" value="Intein_splicing"/>
    <property type="match status" value="1"/>
</dbReference>
<evidence type="ECO:0000256" key="15">
    <source>
        <dbReference type="ARBA" id="ARBA00048954"/>
    </source>
</evidence>
<evidence type="ECO:0000256" key="17">
    <source>
        <dbReference type="RuleBase" id="RU362085"/>
    </source>
</evidence>
<dbReference type="InterPro" id="IPR027417">
    <property type="entry name" value="P-loop_NTPase"/>
</dbReference>